<accession>A0AAQ4EMF6</accession>
<reference evidence="1 2" key="1">
    <citation type="journal article" date="2023" name="Arcadia Sci">
        <title>De novo assembly of a long-read Amblyomma americanum tick genome.</title>
        <authorList>
            <person name="Chou S."/>
            <person name="Poskanzer K.E."/>
            <person name="Rollins M."/>
            <person name="Thuy-Boun P.S."/>
        </authorList>
    </citation>
    <scope>NUCLEOTIDE SEQUENCE [LARGE SCALE GENOMIC DNA]</scope>
    <source>
        <strain evidence="1">F_SG_1</strain>
        <tissue evidence="1">Salivary glands</tissue>
    </source>
</reference>
<sequence>PLFDNKEGPDLAFGDLSAAHKMRLYPGGQVCMSIHISDEWGPGRAFPSDRLGRRRFYPGTVAPIGSCYMARCIFDGTSKDFEVEIYDASPKAVAKFKNAPVKKNEEFTLFIRNSTKHWVVHTSFDSNTQILTSTKWRNYIDPIITAGAYMKHINWV</sequence>
<dbReference type="EMBL" id="JARKHS020013698">
    <property type="protein sequence ID" value="KAK8775811.1"/>
    <property type="molecule type" value="Genomic_DNA"/>
</dbReference>
<evidence type="ECO:0000313" key="1">
    <source>
        <dbReference type="EMBL" id="KAK8775811.1"/>
    </source>
</evidence>
<protein>
    <submittedName>
        <fullName evidence="1">Uncharacterized protein</fullName>
    </submittedName>
</protein>
<gene>
    <name evidence="1" type="ORF">V5799_030844</name>
</gene>
<name>A0AAQ4EMF6_AMBAM</name>
<feature type="non-terminal residue" evidence="1">
    <location>
        <position position="156"/>
    </location>
</feature>
<dbReference type="AlphaFoldDB" id="A0AAQ4EMF6"/>
<organism evidence="1 2">
    <name type="scientific">Amblyomma americanum</name>
    <name type="common">Lone star tick</name>
    <dbReference type="NCBI Taxonomy" id="6943"/>
    <lineage>
        <taxon>Eukaryota</taxon>
        <taxon>Metazoa</taxon>
        <taxon>Ecdysozoa</taxon>
        <taxon>Arthropoda</taxon>
        <taxon>Chelicerata</taxon>
        <taxon>Arachnida</taxon>
        <taxon>Acari</taxon>
        <taxon>Parasitiformes</taxon>
        <taxon>Ixodida</taxon>
        <taxon>Ixodoidea</taxon>
        <taxon>Ixodidae</taxon>
        <taxon>Amblyomminae</taxon>
        <taxon>Amblyomma</taxon>
    </lineage>
</organism>
<evidence type="ECO:0000313" key="2">
    <source>
        <dbReference type="Proteomes" id="UP001321473"/>
    </source>
</evidence>
<keyword evidence="2" id="KW-1185">Reference proteome</keyword>
<proteinExistence type="predicted"/>
<comment type="caution">
    <text evidence="1">The sequence shown here is derived from an EMBL/GenBank/DDBJ whole genome shotgun (WGS) entry which is preliminary data.</text>
</comment>
<feature type="non-terminal residue" evidence="1">
    <location>
        <position position="1"/>
    </location>
</feature>
<dbReference type="Proteomes" id="UP001321473">
    <property type="component" value="Unassembled WGS sequence"/>
</dbReference>